<dbReference type="Proteomes" id="UP000462501">
    <property type="component" value="Unassembled WGS sequence"/>
</dbReference>
<protein>
    <recommendedName>
        <fullName evidence="3">SIR2-like domain-containing protein</fullName>
    </recommendedName>
</protein>
<proteinExistence type="predicted"/>
<organism evidence="1 2">
    <name type="scientific">Anaerotruncus colihominis</name>
    <dbReference type="NCBI Taxonomy" id="169435"/>
    <lineage>
        <taxon>Bacteria</taxon>
        <taxon>Bacillati</taxon>
        <taxon>Bacillota</taxon>
        <taxon>Clostridia</taxon>
        <taxon>Eubacteriales</taxon>
        <taxon>Oscillospiraceae</taxon>
        <taxon>Anaerotruncus</taxon>
    </lineage>
</organism>
<gene>
    <name evidence="1" type="ORF">FMM72_08285</name>
</gene>
<comment type="caution">
    <text evidence="1">The sequence shown here is derived from an EMBL/GenBank/DDBJ whole genome shotgun (WGS) entry which is preliminary data.</text>
</comment>
<reference evidence="1 2" key="1">
    <citation type="submission" date="2019-06" db="EMBL/GenBank/DDBJ databases">
        <title>Draft genome sequences of 15 bacterial species constituting the stable defined intestinal microbiota of the GM15 gnotobiotic mouse model.</title>
        <authorList>
            <person name="Elie C."/>
            <person name="Mathieu A."/>
            <person name="Saliou A."/>
            <person name="Darnaud M."/>
            <person name="Leulier F."/>
            <person name="Tamellini A."/>
        </authorList>
    </citation>
    <scope>NUCLEOTIDE SEQUENCE [LARGE SCALE GENOMIC DNA]</scope>
    <source>
        <strain evidence="1 2">JM4-15</strain>
    </source>
</reference>
<evidence type="ECO:0000313" key="2">
    <source>
        <dbReference type="Proteomes" id="UP000462501"/>
    </source>
</evidence>
<evidence type="ECO:0000313" key="1">
    <source>
        <dbReference type="EMBL" id="NDO39256.1"/>
    </source>
</evidence>
<dbReference type="RefSeq" id="WP_162221143.1">
    <property type="nucleotide sequence ID" value="NZ_JAETUF010000014.1"/>
</dbReference>
<evidence type="ECO:0008006" key="3">
    <source>
        <dbReference type="Google" id="ProtNLM"/>
    </source>
</evidence>
<accession>A0A845SRV7</accession>
<dbReference type="EMBL" id="VIQT01000010">
    <property type="protein sequence ID" value="NDO39256.1"/>
    <property type="molecule type" value="Genomic_DNA"/>
</dbReference>
<sequence>MKKAFIILGNGFTIDFLNYFSIFDSTVKDNIDVRNLFRFGDKISTPWDDKPGFLSFRNCPSLWTLGARSNSLPEESTALIEEIITCANMFFDFVNEPEQKAKRLELTDSNKERLYLKAYSELIVYLRHLFSCYNTIISDKKLADFLSSGSGTSWGWVKFFNNIEAHKYDKITFVTYNYDIWLERILKTLEIPFCVSGFDTQTNSKIEIIKPHGSISFVPKGERITTYAISYHLDFEGVPIEQLELKYDDLVHYEKGAIIPPAGDSSRLETTAPWSHHLRNEAKRAASEITDKDEIVLCGISYWHVDRREIDELLISLNQDSNFTFINPTPPRDLNAVLISIFEKYVQQSSSTEIGGIL</sequence>
<name>A0A845SRV7_9FIRM</name>
<dbReference type="AlphaFoldDB" id="A0A845SRV7"/>